<name>A0ABY7U731_9CORY</name>
<dbReference type="Proteomes" id="UP001220064">
    <property type="component" value="Chromosome"/>
</dbReference>
<dbReference type="InterPro" id="IPR051534">
    <property type="entry name" value="CBASS_pafABC_assoc_protein"/>
</dbReference>
<dbReference type="Pfam" id="PF25583">
    <property type="entry name" value="WCX"/>
    <property type="match status" value="1"/>
</dbReference>
<accession>A0ABY7U731</accession>
<gene>
    <name evidence="3" type="ORF">CMASS_05335</name>
</gene>
<evidence type="ECO:0000259" key="1">
    <source>
        <dbReference type="Pfam" id="PF13280"/>
    </source>
</evidence>
<dbReference type="Pfam" id="PF13280">
    <property type="entry name" value="WYL"/>
    <property type="match status" value="1"/>
</dbReference>
<dbReference type="InterPro" id="IPR057727">
    <property type="entry name" value="WCX_dom"/>
</dbReference>
<sequence>MAPSQKQAVERLVNLSFALQGAANSGRGTRSAEWIRRNVDGYQDKTDEAFAKALSRDVRSLQRAGVPIVTTSAAGFGAEYRLLEDAYELPAVDFTPEEALVLGLAAGIGQGGGMSDLSRAGWTKLAASGASRDLAARSTVTAVVDAQRIDPEMVRAVLTIIRTGLRMRFEYVRAPGAEPAMRTMDPWGLVTHRTRLYLVGWDVDRAAPRAFRATRIGSVKATRSRAEHTEPTAPLQQLVEKALSREGLVDALVRAPEDAAAFELLAQGHRLADGLVELRGVPLDWLVRTAVGYADEVEIIEPPEARERIIDLLRQALKEGER</sequence>
<dbReference type="PROSITE" id="PS52050">
    <property type="entry name" value="WYL"/>
    <property type="match status" value="1"/>
</dbReference>
<proteinExistence type="predicted"/>
<evidence type="ECO:0000259" key="2">
    <source>
        <dbReference type="Pfam" id="PF25583"/>
    </source>
</evidence>
<keyword evidence="4" id="KW-1185">Reference proteome</keyword>
<organism evidence="3 4">
    <name type="scientific">Corynebacterium massiliense DSM 45435</name>
    <dbReference type="NCBI Taxonomy" id="1121364"/>
    <lineage>
        <taxon>Bacteria</taxon>
        <taxon>Bacillati</taxon>
        <taxon>Actinomycetota</taxon>
        <taxon>Actinomycetes</taxon>
        <taxon>Mycobacteriales</taxon>
        <taxon>Corynebacteriaceae</taxon>
        <taxon>Corynebacterium</taxon>
    </lineage>
</organism>
<dbReference type="PANTHER" id="PTHR34580:SF3">
    <property type="entry name" value="PROTEIN PAFB"/>
    <property type="match status" value="1"/>
</dbReference>
<dbReference type="RefSeq" id="WP_027018441.1">
    <property type="nucleotide sequence ID" value="NZ_ATVG01000001.1"/>
</dbReference>
<evidence type="ECO:0000313" key="4">
    <source>
        <dbReference type="Proteomes" id="UP001220064"/>
    </source>
</evidence>
<reference evidence="3 4" key="1">
    <citation type="submission" date="2020-10" db="EMBL/GenBank/DDBJ databases">
        <title>Complete genome sequence of Corynebacterium massiliense DSM 45435, type strain of Corynebacterium massiliense.</title>
        <authorList>
            <person name="Busche T."/>
            <person name="Kalinowski J."/>
            <person name="Ruckert C."/>
        </authorList>
    </citation>
    <scope>NUCLEOTIDE SEQUENCE [LARGE SCALE GENOMIC DNA]</scope>
    <source>
        <strain evidence="3 4">DSM 45435</strain>
    </source>
</reference>
<evidence type="ECO:0008006" key="5">
    <source>
        <dbReference type="Google" id="ProtNLM"/>
    </source>
</evidence>
<evidence type="ECO:0000313" key="3">
    <source>
        <dbReference type="EMBL" id="WCZ32509.1"/>
    </source>
</evidence>
<dbReference type="InterPro" id="IPR026881">
    <property type="entry name" value="WYL_dom"/>
</dbReference>
<dbReference type="PANTHER" id="PTHR34580">
    <property type="match status" value="1"/>
</dbReference>
<feature type="domain" description="WCX" evidence="2">
    <location>
        <begin position="270"/>
        <end position="317"/>
    </location>
</feature>
<feature type="domain" description="WYL" evidence="1">
    <location>
        <begin position="153"/>
        <end position="220"/>
    </location>
</feature>
<protein>
    <recommendedName>
        <fullName evidence="5">WYL domain-containing protein</fullName>
    </recommendedName>
</protein>
<dbReference type="EMBL" id="CP063189">
    <property type="protein sequence ID" value="WCZ32509.1"/>
    <property type="molecule type" value="Genomic_DNA"/>
</dbReference>